<proteinExistence type="predicted"/>
<dbReference type="Proteomes" id="UP001221142">
    <property type="component" value="Unassembled WGS sequence"/>
</dbReference>
<accession>A0AAD7FQX9</accession>
<feature type="non-terminal residue" evidence="3">
    <location>
        <position position="104"/>
    </location>
</feature>
<sequence>MAGVFSILATIWFLIWLWLSIRAHFFSDRRTPQGQQRRPSPEPNRESEQGTPSDAAPSLAARQAHVAAELRAAQGVLKRAGKGQNVERTRARVRELEGLQSDLR</sequence>
<dbReference type="AlphaFoldDB" id="A0AAD7FQX9"/>
<feature type="chain" id="PRO_5042261952" evidence="2">
    <location>
        <begin position="24"/>
        <end position="104"/>
    </location>
</feature>
<comment type="caution">
    <text evidence="3">The sequence shown here is derived from an EMBL/GenBank/DDBJ whole genome shotgun (WGS) entry which is preliminary data.</text>
</comment>
<name>A0AAD7FQX9_9AGAR</name>
<keyword evidence="2" id="KW-0732">Signal</keyword>
<keyword evidence="4" id="KW-1185">Reference proteome</keyword>
<reference evidence="3" key="1">
    <citation type="submission" date="2023-03" db="EMBL/GenBank/DDBJ databases">
        <title>Massive genome expansion in bonnet fungi (Mycena s.s.) driven by repeated elements and novel gene families across ecological guilds.</title>
        <authorList>
            <consortium name="Lawrence Berkeley National Laboratory"/>
            <person name="Harder C.B."/>
            <person name="Miyauchi S."/>
            <person name="Viragh M."/>
            <person name="Kuo A."/>
            <person name="Thoen E."/>
            <person name="Andreopoulos B."/>
            <person name="Lu D."/>
            <person name="Skrede I."/>
            <person name="Drula E."/>
            <person name="Henrissat B."/>
            <person name="Morin E."/>
            <person name="Kohler A."/>
            <person name="Barry K."/>
            <person name="LaButti K."/>
            <person name="Morin E."/>
            <person name="Salamov A."/>
            <person name="Lipzen A."/>
            <person name="Mereny Z."/>
            <person name="Hegedus B."/>
            <person name="Baldrian P."/>
            <person name="Stursova M."/>
            <person name="Weitz H."/>
            <person name="Taylor A."/>
            <person name="Grigoriev I.V."/>
            <person name="Nagy L.G."/>
            <person name="Martin F."/>
            <person name="Kauserud H."/>
        </authorList>
    </citation>
    <scope>NUCLEOTIDE SEQUENCE</scope>
    <source>
        <strain evidence="3">9284</strain>
    </source>
</reference>
<evidence type="ECO:0000256" key="1">
    <source>
        <dbReference type="SAM" id="MobiDB-lite"/>
    </source>
</evidence>
<feature type="region of interest" description="Disordered" evidence="1">
    <location>
        <begin position="29"/>
        <end position="61"/>
    </location>
</feature>
<feature type="signal peptide" evidence="2">
    <location>
        <begin position="1"/>
        <end position="23"/>
    </location>
</feature>
<evidence type="ECO:0000313" key="4">
    <source>
        <dbReference type="Proteomes" id="UP001221142"/>
    </source>
</evidence>
<evidence type="ECO:0000313" key="3">
    <source>
        <dbReference type="EMBL" id="KAJ7634418.1"/>
    </source>
</evidence>
<dbReference type="EMBL" id="JARKIF010000007">
    <property type="protein sequence ID" value="KAJ7634418.1"/>
    <property type="molecule type" value="Genomic_DNA"/>
</dbReference>
<gene>
    <name evidence="3" type="ORF">FB45DRAFT_908854</name>
</gene>
<evidence type="ECO:0000256" key="2">
    <source>
        <dbReference type="SAM" id="SignalP"/>
    </source>
</evidence>
<feature type="compositionally biased region" description="Basic and acidic residues" evidence="1">
    <location>
        <begin position="39"/>
        <end position="48"/>
    </location>
</feature>
<organism evidence="3 4">
    <name type="scientific">Roridomyces roridus</name>
    <dbReference type="NCBI Taxonomy" id="1738132"/>
    <lineage>
        <taxon>Eukaryota</taxon>
        <taxon>Fungi</taxon>
        <taxon>Dikarya</taxon>
        <taxon>Basidiomycota</taxon>
        <taxon>Agaricomycotina</taxon>
        <taxon>Agaricomycetes</taxon>
        <taxon>Agaricomycetidae</taxon>
        <taxon>Agaricales</taxon>
        <taxon>Marasmiineae</taxon>
        <taxon>Mycenaceae</taxon>
        <taxon>Roridomyces</taxon>
    </lineage>
</organism>
<protein>
    <submittedName>
        <fullName evidence="3">Uncharacterized protein</fullName>
    </submittedName>
</protein>